<dbReference type="EMBL" id="JBEPTQ010000002">
    <property type="protein sequence ID" value="MET4719996.1"/>
    <property type="molecule type" value="Genomic_DNA"/>
</dbReference>
<feature type="transmembrane region" description="Helical" evidence="1">
    <location>
        <begin position="111"/>
        <end position="133"/>
    </location>
</feature>
<protein>
    <submittedName>
        <fullName evidence="2">O-antigen/teichoic acid export membrane protein</fullName>
    </submittedName>
</protein>
<reference evidence="2 3" key="1">
    <citation type="submission" date="2024-06" db="EMBL/GenBank/DDBJ databases">
        <title>Genomic Encyclopedia of Type Strains, Phase V (KMG-V): Genome sequencing to study the core and pangenomes of soil and plant-associated prokaryotes.</title>
        <authorList>
            <person name="Whitman W."/>
        </authorList>
    </citation>
    <scope>NUCLEOTIDE SEQUENCE [LARGE SCALE GENOMIC DNA]</scope>
    <source>
        <strain evidence="2 3">USDA 160</strain>
    </source>
</reference>
<keyword evidence="1" id="KW-0472">Membrane</keyword>
<sequence>MKSHYIFFTLMALASVVTLGKSAILAGVLPPGDFAQYTAAFAFVSLAASAISFGLAEGMVKKFTRLVAFGRSDELRRTLGWDVRKLAWRHLAALGALTLIALAVYGPRMTIVASAVAVLAFATNAFAISASLFRAYDKLFAMSAATMLRAVCALVFCATFASLFNWEVGLWAEAASSALIGVAVLLYFRTIVRSRAKAPNLVASDKDSFVSREADGVWLFAATITALIPISFDRSWVLHSASGIDSAKYAFLSIWLSAAYTVTSIFVQKWGPDFIRTRLAQRGGILKAALSRSAEVAVFMVVGAAASFALLNQVYPDIYWAKYRLSWSDAALTVMALTLQISPVFDWALIALDSERAVFAGAVAFVLVWAALFLIVSLFQLGFPAYMLSMGCARAAQVIVAIVMIARKDRAATPRPAD</sequence>
<feature type="transmembrane region" description="Helical" evidence="1">
    <location>
        <begin position="216"/>
        <end position="237"/>
    </location>
</feature>
<dbReference type="Proteomes" id="UP001549291">
    <property type="component" value="Unassembled WGS sequence"/>
</dbReference>
<feature type="transmembrane region" description="Helical" evidence="1">
    <location>
        <begin position="38"/>
        <end position="56"/>
    </location>
</feature>
<keyword evidence="1" id="KW-0812">Transmembrane</keyword>
<gene>
    <name evidence="2" type="ORF">ABIF63_004102</name>
</gene>
<feature type="transmembrane region" description="Helical" evidence="1">
    <location>
        <begin position="140"/>
        <end position="164"/>
    </location>
</feature>
<evidence type="ECO:0000313" key="3">
    <source>
        <dbReference type="Proteomes" id="UP001549291"/>
    </source>
</evidence>
<dbReference type="RefSeq" id="WP_248878878.1">
    <property type="nucleotide sequence ID" value="NZ_CP081350.1"/>
</dbReference>
<evidence type="ECO:0000256" key="1">
    <source>
        <dbReference type="SAM" id="Phobius"/>
    </source>
</evidence>
<proteinExistence type="predicted"/>
<feature type="transmembrane region" description="Helical" evidence="1">
    <location>
        <begin position="289"/>
        <end position="310"/>
    </location>
</feature>
<keyword evidence="1" id="KW-1133">Transmembrane helix</keyword>
<feature type="transmembrane region" description="Helical" evidence="1">
    <location>
        <begin position="170"/>
        <end position="188"/>
    </location>
</feature>
<feature type="transmembrane region" description="Helical" evidence="1">
    <location>
        <begin position="357"/>
        <end position="379"/>
    </location>
</feature>
<name>A0ABV2RST2_BRAJP</name>
<feature type="transmembrane region" description="Helical" evidence="1">
    <location>
        <begin position="86"/>
        <end position="105"/>
    </location>
</feature>
<feature type="transmembrane region" description="Helical" evidence="1">
    <location>
        <begin position="385"/>
        <end position="406"/>
    </location>
</feature>
<evidence type="ECO:0000313" key="2">
    <source>
        <dbReference type="EMBL" id="MET4719996.1"/>
    </source>
</evidence>
<comment type="caution">
    <text evidence="2">The sequence shown here is derived from an EMBL/GenBank/DDBJ whole genome shotgun (WGS) entry which is preliminary data.</text>
</comment>
<accession>A0ABV2RST2</accession>
<feature type="transmembrane region" description="Helical" evidence="1">
    <location>
        <begin position="330"/>
        <end position="350"/>
    </location>
</feature>
<feature type="transmembrane region" description="Helical" evidence="1">
    <location>
        <begin position="249"/>
        <end position="268"/>
    </location>
</feature>
<keyword evidence="3" id="KW-1185">Reference proteome</keyword>
<organism evidence="2 3">
    <name type="scientific">Bradyrhizobium japonicum</name>
    <dbReference type="NCBI Taxonomy" id="375"/>
    <lineage>
        <taxon>Bacteria</taxon>
        <taxon>Pseudomonadati</taxon>
        <taxon>Pseudomonadota</taxon>
        <taxon>Alphaproteobacteria</taxon>
        <taxon>Hyphomicrobiales</taxon>
        <taxon>Nitrobacteraceae</taxon>
        <taxon>Bradyrhizobium</taxon>
    </lineage>
</organism>